<sequence>MMKLIANGYLTGEPESHLVFINVIIGSLLKILYTSISNIEWYSLIQTVLFVLAFFSNLYCIIKYEEKDKRFILVLLNLSLLYFLSRLQFSYVSGFLAISAVIAQLYGLAENNRKLLAFSVLLMFLSALVRFEMFFFTYPVFFVLFLFPLQQKLSVKVAFIGGILIGVSFMINQLSYKNNPAWNIYLSYNKARGSVTNNPNINIDDENIIKDLQLNAEDRTLLKNYIFTETLTEGNLKKLSSYGKENHVAVHQILMAVYSNVKAYSIVMMILLIVSVATRRFKITAAVVLHILMIYITVRYSNIVQYRILYPTLFCLLFLYFRSLNLNKSNALSGSLITLSSLLLLVQIWEISKNTLLFNRKSGYINKIESQLPKNSTYLVDPTSNQYLITRKAFENPKRKYIFFGWLTNFPYGTKEQPDYNTNLYRMTEYPLIISQKNYNRLKQFIFNKKIHIITNNDMIIQTSGKQ</sequence>
<feature type="transmembrane region" description="Helical" evidence="1">
    <location>
        <begin position="153"/>
        <end position="171"/>
    </location>
</feature>
<dbReference type="RefSeq" id="WP_409358225.1">
    <property type="nucleotide sequence ID" value="NZ_JBJXVJ010000005.1"/>
</dbReference>
<keyword evidence="1" id="KW-0472">Membrane</keyword>
<keyword evidence="1" id="KW-1133">Transmembrane helix</keyword>
<evidence type="ECO:0000313" key="2">
    <source>
        <dbReference type="EMBL" id="MFN1219605.1"/>
    </source>
</evidence>
<name>A0ABW9K8G0_9FLAO</name>
<evidence type="ECO:0000313" key="3">
    <source>
        <dbReference type="Proteomes" id="UP001634154"/>
    </source>
</evidence>
<gene>
    <name evidence="2" type="ORF">ACKW6Q_21770</name>
</gene>
<keyword evidence="3" id="KW-1185">Reference proteome</keyword>
<feature type="transmembrane region" description="Helical" evidence="1">
    <location>
        <begin position="91"/>
        <end position="109"/>
    </location>
</feature>
<dbReference type="EMBL" id="JBJXVJ010000005">
    <property type="protein sequence ID" value="MFN1219605.1"/>
    <property type="molecule type" value="Genomic_DNA"/>
</dbReference>
<feature type="transmembrane region" description="Helical" evidence="1">
    <location>
        <begin position="42"/>
        <end position="62"/>
    </location>
</feature>
<reference evidence="2 3" key="1">
    <citation type="submission" date="2024-12" db="EMBL/GenBank/DDBJ databases">
        <title>Draft genome sequence of Chryseobacterium kwangjuense AG447.</title>
        <authorList>
            <person name="Cheptsov V.S."/>
            <person name="Belov A."/>
            <person name="Zavarzina A.G."/>
        </authorList>
    </citation>
    <scope>NUCLEOTIDE SEQUENCE [LARGE SCALE GENOMIC DNA]</scope>
    <source>
        <strain evidence="2 3">AG447</strain>
    </source>
</reference>
<feature type="transmembrane region" description="Helical" evidence="1">
    <location>
        <begin position="331"/>
        <end position="351"/>
    </location>
</feature>
<proteinExistence type="predicted"/>
<dbReference type="Proteomes" id="UP001634154">
    <property type="component" value="Unassembled WGS sequence"/>
</dbReference>
<organism evidence="2 3">
    <name type="scientific">Chryseobacterium kwangjuense</name>
    <dbReference type="NCBI Taxonomy" id="267125"/>
    <lineage>
        <taxon>Bacteria</taxon>
        <taxon>Pseudomonadati</taxon>
        <taxon>Bacteroidota</taxon>
        <taxon>Flavobacteriia</taxon>
        <taxon>Flavobacteriales</taxon>
        <taxon>Weeksellaceae</taxon>
        <taxon>Chryseobacterium group</taxon>
        <taxon>Chryseobacterium</taxon>
    </lineage>
</organism>
<evidence type="ECO:0000256" key="1">
    <source>
        <dbReference type="SAM" id="Phobius"/>
    </source>
</evidence>
<evidence type="ECO:0008006" key="4">
    <source>
        <dbReference type="Google" id="ProtNLM"/>
    </source>
</evidence>
<keyword evidence="1" id="KW-0812">Transmembrane</keyword>
<feature type="transmembrane region" description="Helical" evidence="1">
    <location>
        <begin position="308"/>
        <end position="325"/>
    </location>
</feature>
<comment type="caution">
    <text evidence="2">The sequence shown here is derived from an EMBL/GenBank/DDBJ whole genome shotgun (WGS) entry which is preliminary data.</text>
</comment>
<accession>A0ABW9K8G0</accession>
<protein>
    <recommendedName>
        <fullName evidence="4">Glycosyltransferase RgtA/B/C/D-like domain-containing protein</fullName>
    </recommendedName>
</protein>
<feature type="transmembrane region" description="Helical" evidence="1">
    <location>
        <begin position="261"/>
        <end position="277"/>
    </location>
</feature>
<feature type="transmembrane region" description="Helical" evidence="1">
    <location>
        <begin position="283"/>
        <end position="301"/>
    </location>
</feature>
<feature type="transmembrane region" description="Helical" evidence="1">
    <location>
        <begin position="121"/>
        <end position="147"/>
    </location>
</feature>